<sequence>MAGPRFLLHFAPRTRAFRILWLLEEFGADYALIQHDLEAGTHKRPEFLAINPDGKLPVLEDRGPAGDWTGIVVSESLGICAYLDELHPGLLSPPPGNPERALYQTLMAYGAGVLEPALADKAFPRAEPPPARALGWPDFATALGRIERQIEASGGPFLLGAALSTADVLIGSTLQYVTAWGMLTPSPVIASYLAALEARPALAAARAREAVRA</sequence>
<reference evidence="4" key="1">
    <citation type="journal article" date="2019" name="Int. J. Syst. Evol. Microbiol.">
        <title>The Global Catalogue of Microorganisms (GCM) 10K type strain sequencing project: providing services to taxonomists for standard genome sequencing and annotation.</title>
        <authorList>
            <consortium name="The Broad Institute Genomics Platform"/>
            <consortium name="The Broad Institute Genome Sequencing Center for Infectious Disease"/>
            <person name="Wu L."/>
            <person name="Ma J."/>
        </authorList>
    </citation>
    <scope>NUCLEOTIDE SEQUENCE [LARGE SCALE GENOMIC DNA]</scope>
    <source>
        <strain evidence="4">CGMCC 1.16855</strain>
    </source>
</reference>
<feature type="domain" description="GST C-terminal" evidence="2">
    <location>
        <begin position="96"/>
        <end position="213"/>
    </location>
</feature>
<name>A0ABV7C4F5_9PROT</name>
<protein>
    <submittedName>
        <fullName evidence="3">Glutathione S-transferase family protein</fullName>
    </submittedName>
</protein>
<dbReference type="InterPro" id="IPR004045">
    <property type="entry name" value="Glutathione_S-Trfase_N"/>
</dbReference>
<dbReference type="Pfam" id="PF14497">
    <property type="entry name" value="GST_C_3"/>
    <property type="match status" value="1"/>
</dbReference>
<dbReference type="SFLD" id="SFLDS00019">
    <property type="entry name" value="Glutathione_Transferase_(cytos"/>
    <property type="match status" value="1"/>
</dbReference>
<dbReference type="RefSeq" id="WP_216839560.1">
    <property type="nucleotide sequence ID" value="NZ_JAFNJS010000009.1"/>
</dbReference>
<dbReference type="PANTHER" id="PTHR44051">
    <property type="entry name" value="GLUTATHIONE S-TRANSFERASE-RELATED"/>
    <property type="match status" value="1"/>
</dbReference>
<evidence type="ECO:0000313" key="3">
    <source>
        <dbReference type="EMBL" id="MFC3003120.1"/>
    </source>
</evidence>
<dbReference type="PROSITE" id="PS50404">
    <property type="entry name" value="GST_NTER"/>
    <property type="match status" value="1"/>
</dbReference>
<dbReference type="PROSITE" id="PS50405">
    <property type="entry name" value="GST_CTER"/>
    <property type="match status" value="1"/>
</dbReference>
<feature type="domain" description="GST N-terminal" evidence="1">
    <location>
        <begin position="3"/>
        <end position="91"/>
    </location>
</feature>
<organism evidence="3 4">
    <name type="scientific">Falsiroseomonas tokyonensis</name>
    <dbReference type="NCBI Taxonomy" id="430521"/>
    <lineage>
        <taxon>Bacteria</taxon>
        <taxon>Pseudomonadati</taxon>
        <taxon>Pseudomonadota</taxon>
        <taxon>Alphaproteobacteria</taxon>
        <taxon>Acetobacterales</taxon>
        <taxon>Roseomonadaceae</taxon>
        <taxon>Falsiroseomonas</taxon>
    </lineage>
</organism>
<dbReference type="CDD" id="cd03046">
    <property type="entry name" value="GST_N_GTT1_like"/>
    <property type="match status" value="1"/>
</dbReference>
<dbReference type="Pfam" id="PF02798">
    <property type="entry name" value="GST_N"/>
    <property type="match status" value="1"/>
</dbReference>
<dbReference type="InterPro" id="IPR010987">
    <property type="entry name" value="Glutathione-S-Trfase_C-like"/>
</dbReference>
<dbReference type="SFLD" id="SFLDG01150">
    <property type="entry name" value="Main.1:_Beta-like"/>
    <property type="match status" value="1"/>
</dbReference>
<evidence type="ECO:0000259" key="2">
    <source>
        <dbReference type="PROSITE" id="PS50405"/>
    </source>
</evidence>
<keyword evidence="4" id="KW-1185">Reference proteome</keyword>
<dbReference type="PANTHER" id="PTHR44051:SF21">
    <property type="entry name" value="GLUTATHIONE S-TRANSFERASE FAMILY PROTEIN"/>
    <property type="match status" value="1"/>
</dbReference>
<dbReference type="InterPro" id="IPR040079">
    <property type="entry name" value="Glutathione_S-Trfase"/>
</dbReference>
<evidence type="ECO:0000259" key="1">
    <source>
        <dbReference type="PROSITE" id="PS50404"/>
    </source>
</evidence>
<evidence type="ECO:0000313" key="4">
    <source>
        <dbReference type="Proteomes" id="UP001595420"/>
    </source>
</evidence>
<dbReference type="EMBL" id="JBHRSB010000009">
    <property type="protein sequence ID" value="MFC3003120.1"/>
    <property type="molecule type" value="Genomic_DNA"/>
</dbReference>
<proteinExistence type="predicted"/>
<dbReference type="InterPro" id="IPR004046">
    <property type="entry name" value="GST_C"/>
</dbReference>
<dbReference type="SFLD" id="SFLDG00358">
    <property type="entry name" value="Main_(cytGST)"/>
    <property type="match status" value="1"/>
</dbReference>
<comment type="caution">
    <text evidence="3">The sequence shown here is derived from an EMBL/GenBank/DDBJ whole genome shotgun (WGS) entry which is preliminary data.</text>
</comment>
<accession>A0ABV7C4F5</accession>
<gene>
    <name evidence="3" type="ORF">ACFOD3_24715</name>
</gene>
<dbReference type="Proteomes" id="UP001595420">
    <property type="component" value="Unassembled WGS sequence"/>
</dbReference>